<evidence type="ECO:0000256" key="2">
    <source>
        <dbReference type="ARBA" id="ARBA00004429"/>
    </source>
</evidence>
<protein>
    <recommendedName>
        <fullName evidence="3">histidine kinase</fullName>
        <ecNumber evidence="3">2.7.13.3</ecNumber>
    </recommendedName>
</protein>
<dbReference type="Proteomes" id="UP000494216">
    <property type="component" value="Unassembled WGS sequence"/>
</dbReference>
<comment type="catalytic activity">
    <reaction evidence="1">
        <text>ATP + protein L-histidine = ADP + protein N-phospho-L-histidine.</text>
        <dbReference type="EC" id="2.7.13.3"/>
    </reaction>
</comment>
<dbReference type="AlphaFoldDB" id="A0A8S0YB01"/>
<evidence type="ECO:0000259" key="11">
    <source>
        <dbReference type="PROSITE" id="PS50109"/>
    </source>
</evidence>
<comment type="caution">
    <text evidence="12">The sequence shown here is derived from an EMBL/GenBank/DDBJ whole genome shotgun (WGS) entry which is preliminary data.</text>
</comment>
<name>A0A8S0YB01_9GAMM</name>
<evidence type="ECO:0000313" key="13">
    <source>
        <dbReference type="Proteomes" id="UP000494216"/>
    </source>
</evidence>
<dbReference type="InterPro" id="IPR050980">
    <property type="entry name" value="2C_sensor_his_kinase"/>
</dbReference>
<evidence type="ECO:0000256" key="10">
    <source>
        <dbReference type="ARBA" id="ARBA00023136"/>
    </source>
</evidence>
<dbReference type="EMBL" id="CADCXN010000122">
    <property type="protein sequence ID" value="CAA9892877.1"/>
    <property type="molecule type" value="Genomic_DNA"/>
</dbReference>
<dbReference type="InterPro" id="IPR003594">
    <property type="entry name" value="HATPase_dom"/>
</dbReference>
<evidence type="ECO:0000256" key="9">
    <source>
        <dbReference type="ARBA" id="ARBA00023012"/>
    </source>
</evidence>
<dbReference type="InterPro" id="IPR036890">
    <property type="entry name" value="HATPase_C_sf"/>
</dbReference>
<dbReference type="SMART" id="SM00387">
    <property type="entry name" value="HATPase_c"/>
    <property type="match status" value="1"/>
</dbReference>
<proteinExistence type="predicted"/>
<dbReference type="GO" id="GO:0000155">
    <property type="term" value="F:phosphorelay sensor kinase activity"/>
    <property type="evidence" value="ECO:0007669"/>
    <property type="project" value="TreeGrafter"/>
</dbReference>
<keyword evidence="4" id="KW-0997">Cell inner membrane</keyword>
<dbReference type="PROSITE" id="PS50109">
    <property type="entry name" value="HIS_KIN"/>
    <property type="match status" value="1"/>
</dbReference>
<keyword evidence="4" id="KW-1003">Cell membrane</keyword>
<dbReference type="RefSeq" id="WP_174627586.1">
    <property type="nucleotide sequence ID" value="NZ_CADCXN010000122.1"/>
</dbReference>
<organism evidence="12 13">
    <name type="scientific">Candidatus Methylobacter favarea</name>
    <dbReference type="NCBI Taxonomy" id="2707345"/>
    <lineage>
        <taxon>Bacteria</taxon>
        <taxon>Pseudomonadati</taxon>
        <taxon>Pseudomonadota</taxon>
        <taxon>Gammaproteobacteria</taxon>
        <taxon>Methylococcales</taxon>
        <taxon>Methylococcaceae</taxon>
        <taxon>Methylobacter</taxon>
    </lineage>
</organism>
<evidence type="ECO:0000256" key="4">
    <source>
        <dbReference type="ARBA" id="ARBA00022519"/>
    </source>
</evidence>
<accession>A0A8S0YB01</accession>
<dbReference type="PRINTS" id="PR00344">
    <property type="entry name" value="BCTRLSENSOR"/>
</dbReference>
<feature type="domain" description="Histidine kinase" evidence="11">
    <location>
        <begin position="1"/>
        <end position="181"/>
    </location>
</feature>
<evidence type="ECO:0000256" key="7">
    <source>
        <dbReference type="ARBA" id="ARBA00022777"/>
    </source>
</evidence>
<keyword evidence="5" id="KW-0808">Transferase</keyword>
<dbReference type="GO" id="GO:0005886">
    <property type="term" value="C:plasma membrane"/>
    <property type="evidence" value="ECO:0007669"/>
    <property type="project" value="UniProtKB-SubCell"/>
</dbReference>
<keyword evidence="10" id="KW-0472">Membrane</keyword>
<evidence type="ECO:0000256" key="3">
    <source>
        <dbReference type="ARBA" id="ARBA00012438"/>
    </source>
</evidence>
<keyword evidence="8" id="KW-1133">Transmembrane helix</keyword>
<keyword evidence="13" id="KW-1185">Reference proteome</keyword>
<dbReference type="PANTHER" id="PTHR44936">
    <property type="entry name" value="SENSOR PROTEIN CREC"/>
    <property type="match status" value="1"/>
</dbReference>
<comment type="subcellular location">
    <subcellularLocation>
        <location evidence="2">Cell inner membrane</location>
        <topology evidence="2">Multi-pass membrane protein</topology>
    </subcellularLocation>
</comment>
<evidence type="ECO:0000256" key="6">
    <source>
        <dbReference type="ARBA" id="ARBA00022692"/>
    </source>
</evidence>
<evidence type="ECO:0000256" key="1">
    <source>
        <dbReference type="ARBA" id="ARBA00000085"/>
    </source>
</evidence>
<dbReference type="PANTHER" id="PTHR44936:SF5">
    <property type="entry name" value="SENSOR HISTIDINE KINASE ENVZ"/>
    <property type="match status" value="1"/>
</dbReference>
<dbReference type="Gene3D" id="3.30.565.10">
    <property type="entry name" value="Histidine kinase-like ATPase, C-terminal domain"/>
    <property type="match status" value="1"/>
</dbReference>
<evidence type="ECO:0000256" key="5">
    <source>
        <dbReference type="ARBA" id="ARBA00022679"/>
    </source>
</evidence>
<dbReference type="SUPFAM" id="SSF55874">
    <property type="entry name" value="ATPase domain of HSP90 chaperone/DNA topoisomerase II/histidine kinase"/>
    <property type="match status" value="1"/>
</dbReference>
<gene>
    <name evidence="12" type="ORF">METHB2_880005</name>
</gene>
<dbReference type="Pfam" id="PF02518">
    <property type="entry name" value="HATPase_c"/>
    <property type="match status" value="1"/>
</dbReference>
<sequence>MLDDQRLRDKFEKDLNDMEGMIRATWDFMRGAEQYESVQPVDIMDLLESLKADAQDMGREVNIVGTALLSYSGKPMALKRCISNLIDKAIQYGQRATIEIREGADQLMLVIRGQGPGIPDAQLEQVFEPFYRLESSRSRDSGGTGLGLSIARNIAQAHGGRLTLKNASTVELEAMLTLPRQ</sequence>
<keyword evidence="7 12" id="KW-0418">Kinase</keyword>
<reference evidence="12 13" key="1">
    <citation type="submission" date="2020-02" db="EMBL/GenBank/DDBJ databases">
        <authorList>
            <person name="Hogendoorn C."/>
        </authorList>
    </citation>
    <scope>NUCLEOTIDE SEQUENCE [LARGE SCALE GENOMIC DNA]</scope>
    <source>
        <strain evidence="12">METHB21</strain>
    </source>
</reference>
<dbReference type="InterPro" id="IPR005467">
    <property type="entry name" value="His_kinase_dom"/>
</dbReference>
<evidence type="ECO:0000256" key="8">
    <source>
        <dbReference type="ARBA" id="ARBA00022989"/>
    </source>
</evidence>
<dbReference type="InterPro" id="IPR004358">
    <property type="entry name" value="Sig_transdc_His_kin-like_C"/>
</dbReference>
<dbReference type="EC" id="2.7.13.3" evidence="3"/>
<evidence type="ECO:0000313" key="12">
    <source>
        <dbReference type="EMBL" id="CAA9892877.1"/>
    </source>
</evidence>
<keyword evidence="9" id="KW-0902">Two-component regulatory system</keyword>
<keyword evidence="6" id="KW-0812">Transmembrane</keyword>